<comment type="caution">
    <text evidence="5">The sequence shown here is derived from an EMBL/GenBank/DDBJ whole genome shotgun (WGS) entry which is preliminary data.</text>
</comment>
<feature type="domain" description="ABC transporter" evidence="4">
    <location>
        <begin position="2"/>
        <end position="232"/>
    </location>
</feature>
<evidence type="ECO:0000256" key="1">
    <source>
        <dbReference type="ARBA" id="ARBA00022448"/>
    </source>
</evidence>
<evidence type="ECO:0000256" key="2">
    <source>
        <dbReference type="ARBA" id="ARBA00022741"/>
    </source>
</evidence>
<protein>
    <submittedName>
        <fullName evidence="5">Mannosyltransferase</fullName>
    </submittedName>
</protein>
<dbReference type="SUPFAM" id="SSF52540">
    <property type="entry name" value="P-loop containing nucleoside triphosphate hydrolases"/>
    <property type="match status" value="1"/>
</dbReference>
<dbReference type="GO" id="GO:0016757">
    <property type="term" value="F:glycosyltransferase activity"/>
    <property type="evidence" value="ECO:0007669"/>
    <property type="project" value="UniProtKB-KW"/>
</dbReference>
<dbReference type="PROSITE" id="PS50893">
    <property type="entry name" value="ABC_TRANSPORTER_2"/>
    <property type="match status" value="1"/>
</dbReference>
<dbReference type="Proteomes" id="UP000608890">
    <property type="component" value="Unassembled WGS sequence"/>
</dbReference>
<dbReference type="GO" id="GO:0005524">
    <property type="term" value="F:ATP binding"/>
    <property type="evidence" value="ECO:0007669"/>
    <property type="project" value="UniProtKB-KW"/>
</dbReference>
<gene>
    <name evidence="5" type="ORF">GCM10011608_54440</name>
</gene>
<name>A0A917U8D2_9ACTN</name>
<dbReference type="PANTHER" id="PTHR42788:SF13">
    <property type="entry name" value="ALIPHATIC SULFONATES IMPORT ATP-BINDING PROTEIN SSUB"/>
    <property type="match status" value="1"/>
</dbReference>
<dbReference type="AlphaFoldDB" id="A0A917U8D2"/>
<organism evidence="5 6">
    <name type="scientific">Micromonospora sonchi</name>
    <dbReference type="NCBI Taxonomy" id="1763543"/>
    <lineage>
        <taxon>Bacteria</taxon>
        <taxon>Bacillati</taxon>
        <taxon>Actinomycetota</taxon>
        <taxon>Actinomycetes</taxon>
        <taxon>Micromonosporales</taxon>
        <taxon>Micromonosporaceae</taxon>
        <taxon>Micromonospora</taxon>
    </lineage>
</organism>
<dbReference type="CDD" id="cd03293">
    <property type="entry name" value="ABC_NrtD_SsuB_transporters"/>
    <property type="match status" value="1"/>
</dbReference>
<dbReference type="EMBL" id="BMNB01000037">
    <property type="protein sequence ID" value="GGM62419.1"/>
    <property type="molecule type" value="Genomic_DNA"/>
</dbReference>
<dbReference type="InterPro" id="IPR050166">
    <property type="entry name" value="ABC_transporter_ATP-bind"/>
</dbReference>
<dbReference type="InterPro" id="IPR017871">
    <property type="entry name" value="ABC_transporter-like_CS"/>
</dbReference>
<dbReference type="Pfam" id="PF00005">
    <property type="entry name" value="ABC_tran"/>
    <property type="match status" value="1"/>
</dbReference>
<dbReference type="Gene3D" id="3.40.50.300">
    <property type="entry name" value="P-loop containing nucleotide triphosphate hydrolases"/>
    <property type="match status" value="1"/>
</dbReference>
<accession>A0A917U8D2</accession>
<dbReference type="InterPro" id="IPR027417">
    <property type="entry name" value="P-loop_NTPase"/>
</dbReference>
<dbReference type="SMART" id="SM00382">
    <property type="entry name" value="AAA"/>
    <property type="match status" value="1"/>
</dbReference>
<keyword evidence="1" id="KW-0813">Transport</keyword>
<dbReference type="PROSITE" id="PS00211">
    <property type="entry name" value="ABC_TRANSPORTER_1"/>
    <property type="match status" value="1"/>
</dbReference>
<proteinExistence type="predicted"/>
<evidence type="ECO:0000256" key="3">
    <source>
        <dbReference type="ARBA" id="ARBA00022840"/>
    </source>
</evidence>
<dbReference type="InterPro" id="IPR003593">
    <property type="entry name" value="AAA+_ATPase"/>
</dbReference>
<sequence length="264" mass="28896">MIRLEHVSHTFATRTQDVRAIHDVSLDIEAGSFVSVVGPSGCGKSTLLSLISGLMPVQTGSVSINGARVEGVRRDAAMMLQSDALLPWRTVRQNVGLALEIRRERKGMADRVDAIIERVGLAEFADARPAELSGGMRKRVQLAASLVYSPSIILMDEPFSALDAFTRASMQQLLLDLSRSSEATVLFVTHDLDEAVALSDKVAVFTKRPGTVKSVHTIDLPRDRAVTDVQSLPGFAEARRRLWEELRGELGTDDEARRQVQHVG</sequence>
<dbReference type="RefSeq" id="WP_189049374.1">
    <property type="nucleotide sequence ID" value="NZ_BMNB01000037.1"/>
</dbReference>
<reference evidence="5" key="1">
    <citation type="journal article" date="2014" name="Int. J. Syst. Evol. Microbiol.">
        <title>Complete genome sequence of Corynebacterium casei LMG S-19264T (=DSM 44701T), isolated from a smear-ripened cheese.</title>
        <authorList>
            <consortium name="US DOE Joint Genome Institute (JGI-PGF)"/>
            <person name="Walter F."/>
            <person name="Albersmeier A."/>
            <person name="Kalinowski J."/>
            <person name="Ruckert C."/>
        </authorList>
    </citation>
    <scope>NUCLEOTIDE SEQUENCE</scope>
    <source>
        <strain evidence="5">CGMCC 4.7312</strain>
    </source>
</reference>
<dbReference type="PANTHER" id="PTHR42788">
    <property type="entry name" value="TAURINE IMPORT ATP-BINDING PROTEIN-RELATED"/>
    <property type="match status" value="1"/>
</dbReference>
<keyword evidence="5" id="KW-0328">Glycosyltransferase</keyword>
<evidence type="ECO:0000259" key="4">
    <source>
        <dbReference type="PROSITE" id="PS50893"/>
    </source>
</evidence>
<reference evidence="5" key="2">
    <citation type="submission" date="2020-09" db="EMBL/GenBank/DDBJ databases">
        <authorList>
            <person name="Sun Q."/>
            <person name="Zhou Y."/>
        </authorList>
    </citation>
    <scope>NUCLEOTIDE SEQUENCE</scope>
    <source>
        <strain evidence="5">CGMCC 4.7312</strain>
    </source>
</reference>
<keyword evidence="3" id="KW-0067">ATP-binding</keyword>
<evidence type="ECO:0000313" key="5">
    <source>
        <dbReference type="EMBL" id="GGM62419.1"/>
    </source>
</evidence>
<keyword evidence="6" id="KW-1185">Reference proteome</keyword>
<keyword evidence="2" id="KW-0547">Nucleotide-binding</keyword>
<evidence type="ECO:0000313" key="6">
    <source>
        <dbReference type="Proteomes" id="UP000608890"/>
    </source>
</evidence>
<dbReference type="InterPro" id="IPR003439">
    <property type="entry name" value="ABC_transporter-like_ATP-bd"/>
</dbReference>
<keyword evidence="5" id="KW-0808">Transferase</keyword>
<dbReference type="GO" id="GO:0016887">
    <property type="term" value="F:ATP hydrolysis activity"/>
    <property type="evidence" value="ECO:0007669"/>
    <property type="project" value="InterPro"/>
</dbReference>